<dbReference type="PANTHER" id="PTHR45527:SF1">
    <property type="entry name" value="FATTY ACID SYNTHASE"/>
    <property type="match status" value="1"/>
</dbReference>
<sequence>PVTPTRPADLPAVLSAHAARPFDLATEPPLRAHLFTTSAEESVLLLVVHHIACDGWSMAPLVRDLTEAHAARTEGRAPEWAPLPVQYADYTLWQRDLLGDATDPGSLLARQTAHWKAALAGLPDTLALPTDRPRPPAATHRGDTVPVHLDADLHRHLLTLARTSGGTLFMVLQAGLATLLTRLGAGTDIPLGTPVAGRSDEALDDLVGFFVNTLVLRTDTSGDPTFRELIARVRETDLAAHAHQDVPFEHLVEELNPARSLARHPLFQVMLVLQNNAEAAPRALGGSPRLASVLNGTAKFDLTAAFTENHADDGTPSGITGALEYAVDLFDRDSAEALAARLLRLLAAAAADPDARIGDLELLDAGERRLLLEKHNATARPHPHTDAPVHELFARRAARTPEATALVSGDARVSYGRLDRDANRLAHHLLARGVRRGDTVGVLLEREPGLVTAVLAVLKAGAAYTLLDPGFPAERLRETTARAGITTLVTAGTLADDLGGGLVPLRLDAEAEAIAARPDTAPGPIAGPEDAACVMFTSGSTGVPKGVVAPHRALTGTLTGQEYVAFGPDEVWLQCAPVSWDAFALEVFGALLHGGTCVLQPGLKPEPSVIARLVATHGVTTVHVSASLLNFLLDEYPGCFAGVRQVMTGGEPLSVAHVAKARAEYPGL</sequence>
<evidence type="ECO:0000313" key="4">
    <source>
        <dbReference type="Proteomes" id="UP001278571"/>
    </source>
</evidence>
<dbReference type="SUPFAM" id="SSF52777">
    <property type="entry name" value="CoA-dependent acyltransferases"/>
    <property type="match status" value="2"/>
</dbReference>
<dbReference type="Pfam" id="PF00501">
    <property type="entry name" value="AMP-binding"/>
    <property type="match status" value="1"/>
</dbReference>
<feature type="domain" description="Condensation" evidence="2">
    <location>
        <begin position="12"/>
        <end position="372"/>
    </location>
</feature>
<feature type="domain" description="AMP-dependent synthetase/ligase" evidence="1">
    <location>
        <begin position="393"/>
        <end position="666"/>
    </location>
</feature>
<feature type="non-terminal residue" evidence="3">
    <location>
        <position position="668"/>
    </location>
</feature>
<dbReference type="SUPFAM" id="SSF56801">
    <property type="entry name" value="Acetyl-CoA synthetase-like"/>
    <property type="match status" value="1"/>
</dbReference>
<dbReference type="Gene3D" id="3.40.50.12780">
    <property type="entry name" value="N-terminal domain of ligase-like"/>
    <property type="match status" value="1"/>
</dbReference>
<reference evidence="3 4" key="1">
    <citation type="submission" date="2023-10" db="EMBL/GenBank/DDBJ databases">
        <authorList>
            <person name="Wang X.X."/>
        </authorList>
    </citation>
    <scope>NUCLEOTIDE SEQUENCE [LARGE SCALE GENOMIC DNA]</scope>
    <source>
        <strain evidence="3 4">NBRC 12816</strain>
    </source>
</reference>
<protein>
    <submittedName>
        <fullName evidence="3">Condensation domain-containing protein</fullName>
    </submittedName>
</protein>
<feature type="non-terminal residue" evidence="3">
    <location>
        <position position="1"/>
    </location>
</feature>
<evidence type="ECO:0000259" key="2">
    <source>
        <dbReference type="Pfam" id="PF00668"/>
    </source>
</evidence>
<keyword evidence="4" id="KW-1185">Reference proteome</keyword>
<accession>A0ABU4JYT3</accession>
<name>A0ABU4JYT3_9ACTN</name>
<proteinExistence type="predicted"/>
<dbReference type="PROSITE" id="PS00455">
    <property type="entry name" value="AMP_BINDING"/>
    <property type="match status" value="1"/>
</dbReference>
<dbReference type="PANTHER" id="PTHR45527">
    <property type="entry name" value="NONRIBOSOMAL PEPTIDE SYNTHETASE"/>
    <property type="match status" value="1"/>
</dbReference>
<dbReference type="InterPro" id="IPR042099">
    <property type="entry name" value="ANL_N_sf"/>
</dbReference>
<evidence type="ECO:0000259" key="1">
    <source>
        <dbReference type="Pfam" id="PF00501"/>
    </source>
</evidence>
<dbReference type="InterPro" id="IPR020845">
    <property type="entry name" value="AMP-binding_CS"/>
</dbReference>
<dbReference type="InterPro" id="IPR000873">
    <property type="entry name" value="AMP-dep_synth/lig_dom"/>
</dbReference>
<dbReference type="RefSeq" id="WP_319007279.1">
    <property type="nucleotide sequence ID" value="NZ_JAWJZF010000088.1"/>
</dbReference>
<dbReference type="InterPro" id="IPR001242">
    <property type="entry name" value="Condensation_dom"/>
</dbReference>
<dbReference type="Gene3D" id="3.30.559.30">
    <property type="entry name" value="Nonribosomal peptide synthetase, condensation domain"/>
    <property type="match status" value="1"/>
</dbReference>
<dbReference type="Pfam" id="PF00668">
    <property type="entry name" value="Condensation"/>
    <property type="match status" value="1"/>
</dbReference>
<organism evidence="3 4">
    <name type="scientific">Streptomyces roseolus</name>
    <dbReference type="NCBI Taxonomy" id="67358"/>
    <lineage>
        <taxon>Bacteria</taxon>
        <taxon>Bacillati</taxon>
        <taxon>Actinomycetota</taxon>
        <taxon>Actinomycetes</taxon>
        <taxon>Kitasatosporales</taxon>
        <taxon>Streptomycetaceae</taxon>
        <taxon>Streptomyces</taxon>
    </lineage>
</organism>
<dbReference type="CDD" id="cd19540">
    <property type="entry name" value="LCL_NRPS-like"/>
    <property type="match status" value="1"/>
</dbReference>
<dbReference type="EMBL" id="JAWJZF010000088">
    <property type="protein sequence ID" value="MDX2290662.1"/>
    <property type="molecule type" value="Genomic_DNA"/>
</dbReference>
<comment type="caution">
    <text evidence="3">The sequence shown here is derived from an EMBL/GenBank/DDBJ whole genome shotgun (WGS) entry which is preliminary data.</text>
</comment>
<gene>
    <name evidence="3" type="ORF">R2363_00435</name>
</gene>
<evidence type="ECO:0000313" key="3">
    <source>
        <dbReference type="EMBL" id="MDX2290662.1"/>
    </source>
</evidence>
<dbReference type="InterPro" id="IPR023213">
    <property type="entry name" value="CAT-like_dom_sf"/>
</dbReference>
<dbReference type="Gene3D" id="3.30.559.10">
    <property type="entry name" value="Chloramphenicol acetyltransferase-like domain"/>
    <property type="match status" value="1"/>
</dbReference>
<dbReference type="Proteomes" id="UP001278571">
    <property type="component" value="Unassembled WGS sequence"/>
</dbReference>